<comment type="caution">
    <text evidence="3">The sequence shown here is derived from an EMBL/GenBank/DDBJ whole genome shotgun (WGS) entry which is preliminary data.</text>
</comment>
<keyword evidence="1" id="KW-0732">Signal</keyword>
<dbReference type="PANTHER" id="PTHR31157:SF1">
    <property type="entry name" value="SCP DOMAIN-CONTAINING PROTEIN"/>
    <property type="match status" value="1"/>
</dbReference>
<organism evidence="3 4">
    <name type="scientific">Draconibacterium aestuarii</name>
    <dbReference type="NCBI Taxonomy" id="2998507"/>
    <lineage>
        <taxon>Bacteria</taxon>
        <taxon>Pseudomonadati</taxon>
        <taxon>Bacteroidota</taxon>
        <taxon>Bacteroidia</taxon>
        <taxon>Marinilabiliales</taxon>
        <taxon>Prolixibacteraceae</taxon>
        <taxon>Draconibacterium</taxon>
    </lineage>
</organism>
<dbReference type="EMBL" id="JAPOHD010000007">
    <property type="protein sequence ID" value="MCY1719510.1"/>
    <property type="molecule type" value="Genomic_DNA"/>
</dbReference>
<accession>A0A9X3FAV5</accession>
<dbReference type="SUPFAM" id="SSF55797">
    <property type="entry name" value="PR-1-like"/>
    <property type="match status" value="1"/>
</dbReference>
<dbReference type="RefSeq" id="WP_343331847.1">
    <property type="nucleotide sequence ID" value="NZ_JAPOHD010000007.1"/>
</dbReference>
<evidence type="ECO:0000313" key="3">
    <source>
        <dbReference type="EMBL" id="MCY1719510.1"/>
    </source>
</evidence>
<evidence type="ECO:0000313" key="4">
    <source>
        <dbReference type="Proteomes" id="UP001145087"/>
    </source>
</evidence>
<dbReference type="Pfam" id="PF00188">
    <property type="entry name" value="CAP"/>
    <property type="match status" value="1"/>
</dbReference>
<reference evidence="3" key="1">
    <citation type="submission" date="2022-11" db="EMBL/GenBank/DDBJ databases">
        <title>Marilongibacter aestuarii gen. nov., sp. nov., isolated from tidal flat sediment.</title>
        <authorList>
            <person name="Jiayan W."/>
        </authorList>
    </citation>
    <scope>NUCLEOTIDE SEQUENCE</scope>
    <source>
        <strain evidence="3">Z1-6</strain>
    </source>
</reference>
<feature type="chain" id="PRO_5040722080" evidence="1">
    <location>
        <begin position="21"/>
        <end position="218"/>
    </location>
</feature>
<keyword evidence="4" id="KW-1185">Reference proteome</keyword>
<dbReference type="InterPro" id="IPR035940">
    <property type="entry name" value="CAP_sf"/>
</dbReference>
<proteinExistence type="predicted"/>
<feature type="signal peptide" evidence="1">
    <location>
        <begin position="1"/>
        <end position="20"/>
    </location>
</feature>
<protein>
    <submittedName>
        <fullName evidence="3">CAP domain-containing protein</fullName>
    </submittedName>
</protein>
<feature type="domain" description="SCP" evidence="2">
    <location>
        <begin position="96"/>
        <end position="205"/>
    </location>
</feature>
<evidence type="ECO:0000256" key="1">
    <source>
        <dbReference type="SAM" id="SignalP"/>
    </source>
</evidence>
<sequence length="218" mass="24621">MKIWITILLICAGNLFLAKAAEPDKRLNTAANANYLSTLEKEVVYEINLFRSNPAKYAEKYIAPLAQYYDRKILHYPGDVAIKTQEGVKALHECVRVLSKAHPLPIMYPNKGLTLAAIDHQKDQQKTGKTGHTGSDRSDMKERIERYCSWQTRIAENIAYGNSSARQVVIFLLIDDDVKNRGHRTNLLHPAFKTVGVTFGEHPIYQTMCVIDFAGDVD</sequence>
<evidence type="ECO:0000259" key="2">
    <source>
        <dbReference type="Pfam" id="PF00188"/>
    </source>
</evidence>
<dbReference type="Proteomes" id="UP001145087">
    <property type="component" value="Unassembled WGS sequence"/>
</dbReference>
<dbReference type="AlphaFoldDB" id="A0A9X3FAV5"/>
<dbReference type="Gene3D" id="3.40.33.10">
    <property type="entry name" value="CAP"/>
    <property type="match status" value="1"/>
</dbReference>
<gene>
    <name evidence="3" type="ORF">OU798_04105</name>
</gene>
<dbReference type="PANTHER" id="PTHR31157">
    <property type="entry name" value="SCP DOMAIN-CONTAINING PROTEIN"/>
    <property type="match status" value="1"/>
</dbReference>
<dbReference type="CDD" id="cd05379">
    <property type="entry name" value="CAP_bacterial"/>
    <property type="match status" value="1"/>
</dbReference>
<name>A0A9X3FAV5_9BACT</name>
<dbReference type="InterPro" id="IPR014044">
    <property type="entry name" value="CAP_dom"/>
</dbReference>